<dbReference type="PANTHER" id="PTHR44591:SF23">
    <property type="entry name" value="CHEY SUBFAMILY"/>
    <property type="match status" value="1"/>
</dbReference>
<dbReference type="GO" id="GO:0000160">
    <property type="term" value="P:phosphorelay signal transduction system"/>
    <property type="evidence" value="ECO:0007669"/>
    <property type="project" value="InterPro"/>
</dbReference>
<evidence type="ECO:0000256" key="2">
    <source>
        <dbReference type="PROSITE-ProRule" id="PRU00169"/>
    </source>
</evidence>
<dbReference type="PANTHER" id="PTHR44591">
    <property type="entry name" value="STRESS RESPONSE REGULATOR PROTEIN 1"/>
    <property type="match status" value="1"/>
</dbReference>
<comment type="caution">
    <text evidence="4">The sequence shown here is derived from an EMBL/GenBank/DDBJ whole genome shotgun (WGS) entry which is preliminary data.</text>
</comment>
<dbReference type="InterPro" id="IPR011006">
    <property type="entry name" value="CheY-like_superfamily"/>
</dbReference>
<name>A0A4R6WML9_9SPHI</name>
<dbReference type="InterPro" id="IPR050595">
    <property type="entry name" value="Bact_response_regulator"/>
</dbReference>
<feature type="domain" description="Response regulatory" evidence="3">
    <location>
        <begin position="6"/>
        <end position="121"/>
    </location>
</feature>
<keyword evidence="1 2" id="KW-0597">Phosphoprotein</keyword>
<evidence type="ECO:0000313" key="5">
    <source>
        <dbReference type="Proteomes" id="UP000295292"/>
    </source>
</evidence>
<protein>
    <submittedName>
        <fullName evidence="4">Response regulator receiver domain-containing protein</fullName>
    </submittedName>
</protein>
<dbReference type="Pfam" id="PF00072">
    <property type="entry name" value="Response_reg"/>
    <property type="match status" value="1"/>
</dbReference>
<dbReference type="EMBL" id="SNYV01000011">
    <property type="protein sequence ID" value="TDQ80032.1"/>
    <property type="molecule type" value="Genomic_DNA"/>
</dbReference>
<dbReference type="Gene3D" id="3.40.50.2300">
    <property type="match status" value="1"/>
</dbReference>
<gene>
    <name evidence="4" type="ORF">CLV99_1486</name>
</gene>
<dbReference type="Proteomes" id="UP000295292">
    <property type="component" value="Unassembled WGS sequence"/>
</dbReference>
<reference evidence="4 5" key="1">
    <citation type="submission" date="2019-03" db="EMBL/GenBank/DDBJ databases">
        <title>Genomic Encyclopedia of Archaeal and Bacterial Type Strains, Phase II (KMG-II): from individual species to whole genera.</title>
        <authorList>
            <person name="Goeker M."/>
        </authorList>
    </citation>
    <scope>NUCLEOTIDE SEQUENCE [LARGE SCALE GENOMIC DNA]</scope>
    <source>
        <strain evidence="4 5">DSM 28353</strain>
    </source>
</reference>
<evidence type="ECO:0000313" key="4">
    <source>
        <dbReference type="EMBL" id="TDQ80032.1"/>
    </source>
</evidence>
<sequence length="122" mass="13411">MKMEKKILICDNNQGLVQVLKTILSEFTPANILTETCIKDVYVRVLREQPDVLIADLGMPNIKADRLMHDIRNDADCEGIYIIAISASAQGMRLSLAAGADVSLGKPLDLDELMTEVILALL</sequence>
<feature type="modified residue" description="4-aspartylphosphate" evidence="2">
    <location>
        <position position="56"/>
    </location>
</feature>
<dbReference type="OrthoDB" id="9789181at2"/>
<keyword evidence="5" id="KW-1185">Reference proteome</keyword>
<dbReference type="InterPro" id="IPR001789">
    <property type="entry name" value="Sig_transdc_resp-reg_receiver"/>
</dbReference>
<dbReference type="SUPFAM" id="SSF52172">
    <property type="entry name" value="CheY-like"/>
    <property type="match status" value="1"/>
</dbReference>
<accession>A0A4R6WML9</accession>
<dbReference type="SMART" id="SM00448">
    <property type="entry name" value="REC"/>
    <property type="match status" value="1"/>
</dbReference>
<evidence type="ECO:0000256" key="1">
    <source>
        <dbReference type="ARBA" id="ARBA00022553"/>
    </source>
</evidence>
<proteinExistence type="predicted"/>
<organism evidence="4 5">
    <name type="scientific">Sphingobacterium yanglingense</name>
    <dbReference type="NCBI Taxonomy" id="1437280"/>
    <lineage>
        <taxon>Bacteria</taxon>
        <taxon>Pseudomonadati</taxon>
        <taxon>Bacteroidota</taxon>
        <taxon>Sphingobacteriia</taxon>
        <taxon>Sphingobacteriales</taxon>
        <taxon>Sphingobacteriaceae</taxon>
        <taxon>Sphingobacterium</taxon>
    </lineage>
</organism>
<dbReference type="PROSITE" id="PS50110">
    <property type="entry name" value="RESPONSE_REGULATORY"/>
    <property type="match status" value="1"/>
</dbReference>
<dbReference type="AlphaFoldDB" id="A0A4R6WML9"/>
<evidence type="ECO:0000259" key="3">
    <source>
        <dbReference type="PROSITE" id="PS50110"/>
    </source>
</evidence>